<dbReference type="EMBL" id="JAUTAN010000001">
    <property type="protein sequence ID" value="MDQ1103657.1"/>
    <property type="molecule type" value="Genomic_DNA"/>
</dbReference>
<comment type="caution">
    <text evidence="2">The sequence shown here is derived from an EMBL/GenBank/DDBJ whole genome shotgun (WGS) entry which is preliminary data.</text>
</comment>
<dbReference type="GO" id="GO:0004177">
    <property type="term" value="F:aminopeptidase activity"/>
    <property type="evidence" value="ECO:0007669"/>
    <property type="project" value="TreeGrafter"/>
</dbReference>
<dbReference type="CDD" id="cd02252">
    <property type="entry name" value="nylC_like"/>
    <property type="match status" value="1"/>
</dbReference>
<dbReference type="Pfam" id="PF03576">
    <property type="entry name" value="Peptidase_S58"/>
    <property type="match status" value="1"/>
</dbReference>
<evidence type="ECO:0000313" key="3">
    <source>
        <dbReference type="Proteomes" id="UP001239215"/>
    </source>
</evidence>
<protein>
    <submittedName>
        <fullName evidence="2">L-aminopeptidase/D-esterase-like protein</fullName>
    </submittedName>
</protein>
<dbReference type="InterPro" id="IPR016117">
    <property type="entry name" value="ArgJ-like_dom_sf"/>
</dbReference>
<gene>
    <name evidence="2" type="ORF">QE405_000941</name>
</gene>
<dbReference type="RefSeq" id="WP_307199065.1">
    <property type="nucleotide sequence ID" value="NZ_JAUTAN010000001.1"/>
</dbReference>
<dbReference type="Gene3D" id="3.60.70.12">
    <property type="entry name" value="L-amino peptidase D-ALA esterase/amidase"/>
    <property type="match status" value="1"/>
</dbReference>
<accession>A0AAJ1X2K4</accession>
<evidence type="ECO:0000313" key="2">
    <source>
        <dbReference type="EMBL" id="MDQ1103657.1"/>
    </source>
</evidence>
<reference evidence="2" key="1">
    <citation type="submission" date="2023-07" db="EMBL/GenBank/DDBJ databases">
        <title>Functional and genomic diversity of the sorghum phyllosphere microbiome.</title>
        <authorList>
            <person name="Shade A."/>
        </authorList>
    </citation>
    <scope>NUCLEOTIDE SEQUENCE</scope>
    <source>
        <strain evidence="2">SORGH_AS_1067</strain>
    </source>
</reference>
<name>A0AAJ1X2K4_9ACTN</name>
<dbReference type="AlphaFoldDB" id="A0AAJ1X2K4"/>
<dbReference type="PANTHER" id="PTHR36512:SF3">
    <property type="entry name" value="BLR5678 PROTEIN"/>
    <property type="match status" value="1"/>
</dbReference>
<dbReference type="Proteomes" id="UP001239215">
    <property type="component" value="Unassembled WGS sequence"/>
</dbReference>
<dbReference type="SUPFAM" id="SSF56266">
    <property type="entry name" value="DmpA/ArgJ-like"/>
    <property type="match status" value="1"/>
</dbReference>
<organism evidence="2 3">
    <name type="scientific">Nocardioides zeae</name>
    <dbReference type="NCBI Taxonomy" id="1457234"/>
    <lineage>
        <taxon>Bacteria</taxon>
        <taxon>Bacillati</taxon>
        <taxon>Actinomycetota</taxon>
        <taxon>Actinomycetes</taxon>
        <taxon>Propionibacteriales</taxon>
        <taxon>Nocardioidaceae</taxon>
        <taxon>Nocardioides</taxon>
    </lineage>
</organism>
<dbReference type="InterPro" id="IPR005321">
    <property type="entry name" value="Peptidase_S58_DmpA"/>
</dbReference>
<evidence type="ECO:0000256" key="1">
    <source>
        <dbReference type="ARBA" id="ARBA00007068"/>
    </source>
</evidence>
<comment type="similarity">
    <text evidence="1">Belongs to the peptidase S58 family.</text>
</comment>
<sequence length="370" mass="36705">MNAAGPTGPTNSVLDVPGIRVGHAQRTDPGWLTGTTVVLPPPYGAVAGVDVRGGGPGTRETDLLDPRNLVERVHAVVLGGGSALGLAAVDGVVQRLLDARVGFPMGADPADVVPIVPAAILFDLGRGGVFRHHPDAALGAAAHDAARADAPTALVGPVGAGTGARAGGLRGGVGSASTVLPGGGTVGALVAVNAVGSCVDPTTGELWGLPHCLPADLPAAGLRRPDAADLRAAHDLAAGLDPSRRAPLATTIGVVATDVPLTKAACAKVAGVAHDGLARAIRPVHSMFDGDTLFALSTAPPDAPAPDPATHPLRFHELLDAAATTVARAVVRAMLAATSVTTPWGTMRSYREAFPSAFAAAATGPRGTGT</sequence>
<dbReference type="PANTHER" id="PTHR36512">
    <property type="entry name" value="D-AMINOPEPTIDASE"/>
    <property type="match status" value="1"/>
</dbReference>
<proteinExistence type="inferred from homology"/>